<sequence length="61" mass="6725">MILQEHEELGLPFSESQIGTALFIADDTTLLTSALENIERQLDLVDKFSSVSGAKLNRSKC</sequence>
<name>A0A024T998_9STRA</name>
<accession>A0A024T998</accession>
<protein>
    <submittedName>
        <fullName evidence="1">Uncharacterized protein</fullName>
    </submittedName>
</protein>
<dbReference type="RefSeq" id="XP_008880819.1">
    <property type="nucleotide sequence ID" value="XM_008882597.1"/>
</dbReference>
<evidence type="ECO:0000313" key="1">
    <source>
        <dbReference type="EMBL" id="ETV90569.1"/>
    </source>
</evidence>
<dbReference type="OrthoDB" id="76450at2759"/>
<reference evidence="1" key="1">
    <citation type="submission" date="2013-12" db="EMBL/GenBank/DDBJ databases">
        <title>The Genome Sequence of Aphanomyces invadans NJM9701.</title>
        <authorList>
            <consortium name="The Broad Institute Genomics Platform"/>
            <person name="Russ C."/>
            <person name="Tyler B."/>
            <person name="van West P."/>
            <person name="Dieguez-Uribeondo J."/>
            <person name="Young S.K."/>
            <person name="Zeng Q."/>
            <person name="Gargeya S."/>
            <person name="Fitzgerald M."/>
            <person name="Abouelleil A."/>
            <person name="Alvarado L."/>
            <person name="Chapman S.B."/>
            <person name="Gainer-Dewar J."/>
            <person name="Goldberg J."/>
            <person name="Griggs A."/>
            <person name="Gujja S."/>
            <person name="Hansen M."/>
            <person name="Howarth C."/>
            <person name="Imamovic A."/>
            <person name="Ireland A."/>
            <person name="Larimer J."/>
            <person name="McCowan C."/>
            <person name="Murphy C."/>
            <person name="Pearson M."/>
            <person name="Poon T.W."/>
            <person name="Priest M."/>
            <person name="Roberts A."/>
            <person name="Saif S."/>
            <person name="Shea T."/>
            <person name="Sykes S."/>
            <person name="Wortman J."/>
            <person name="Nusbaum C."/>
            <person name="Birren B."/>
        </authorList>
    </citation>
    <scope>NUCLEOTIDE SEQUENCE [LARGE SCALE GENOMIC DNA]</scope>
    <source>
        <strain evidence="1">NJM9701</strain>
    </source>
</reference>
<gene>
    <name evidence="1" type="ORF">H310_14693</name>
</gene>
<dbReference type="EMBL" id="KI914032">
    <property type="protein sequence ID" value="ETV90569.1"/>
    <property type="molecule type" value="Genomic_DNA"/>
</dbReference>
<dbReference type="GeneID" id="20091743"/>
<dbReference type="VEuPathDB" id="FungiDB:H310_14693"/>
<organism evidence="1">
    <name type="scientific">Aphanomyces invadans</name>
    <dbReference type="NCBI Taxonomy" id="157072"/>
    <lineage>
        <taxon>Eukaryota</taxon>
        <taxon>Sar</taxon>
        <taxon>Stramenopiles</taxon>
        <taxon>Oomycota</taxon>
        <taxon>Saprolegniomycetes</taxon>
        <taxon>Saprolegniales</taxon>
        <taxon>Verrucalvaceae</taxon>
        <taxon>Aphanomyces</taxon>
    </lineage>
</organism>
<dbReference type="AlphaFoldDB" id="A0A024T998"/>
<proteinExistence type="predicted"/>